<evidence type="ECO:0000256" key="5">
    <source>
        <dbReference type="ARBA" id="ARBA00022824"/>
    </source>
</evidence>
<evidence type="ECO:0000256" key="3">
    <source>
        <dbReference type="ARBA" id="ARBA00017059"/>
    </source>
</evidence>
<dbReference type="PANTHER" id="PTHR13202">
    <property type="entry name" value="MICROSOMAL SIGNAL PEPTIDASE 12 KDA SUBUNIT"/>
    <property type="match status" value="1"/>
</dbReference>
<organism evidence="11 12">
    <name type="scientific">Tetracentron sinense</name>
    <name type="common">Spur-leaf</name>
    <dbReference type="NCBI Taxonomy" id="13715"/>
    <lineage>
        <taxon>Eukaryota</taxon>
        <taxon>Viridiplantae</taxon>
        <taxon>Streptophyta</taxon>
        <taxon>Embryophyta</taxon>
        <taxon>Tracheophyta</taxon>
        <taxon>Spermatophyta</taxon>
        <taxon>Magnoliopsida</taxon>
        <taxon>Trochodendrales</taxon>
        <taxon>Trochodendraceae</taxon>
        <taxon>Tetracentron</taxon>
    </lineage>
</organism>
<dbReference type="GO" id="GO:0006465">
    <property type="term" value="P:signal peptide processing"/>
    <property type="evidence" value="ECO:0007669"/>
    <property type="project" value="InterPro"/>
</dbReference>
<feature type="compositionally biased region" description="Basic residues" evidence="9">
    <location>
        <begin position="98"/>
        <end position="108"/>
    </location>
</feature>
<dbReference type="GO" id="GO:0005787">
    <property type="term" value="C:signal peptidase complex"/>
    <property type="evidence" value="ECO:0007669"/>
    <property type="project" value="InterPro"/>
</dbReference>
<evidence type="ECO:0000313" key="12">
    <source>
        <dbReference type="Proteomes" id="UP000655225"/>
    </source>
</evidence>
<dbReference type="PANTHER" id="PTHR13202:SF0">
    <property type="entry name" value="SIGNAL PEPTIDASE COMPLEX SUBUNIT 1"/>
    <property type="match status" value="1"/>
</dbReference>
<comment type="function">
    <text evidence="8">Component of the signal peptidase complex (SPC) which catalyzes the cleavage of N-terminal signal sequences from nascent proteins as they are translocated into the lumen of the endoplasmic reticulum. Dispensable for SPC enzymatic activity.</text>
</comment>
<proteinExistence type="inferred from homology"/>
<feature type="transmembrane region" description="Helical" evidence="10">
    <location>
        <begin position="53"/>
        <end position="74"/>
    </location>
</feature>
<evidence type="ECO:0000256" key="10">
    <source>
        <dbReference type="SAM" id="Phobius"/>
    </source>
</evidence>
<keyword evidence="6 10" id="KW-1133">Transmembrane helix</keyword>
<dbReference type="GO" id="GO:0045047">
    <property type="term" value="P:protein targeting to ER"/>
    <property type="evidence" value="ECO:0007669"/>
    <property type="project" value="TreeGrafter"/>
</dbReference>
<dbReference type="AlphaFoldDB" id="A0A835DLT7"/>
<evidence type="ECO:0000256" key="4">
    <source>
        <dbReference type="ARBA" id="ARBA00022692"/>
    </source>
</evidence>
<keyword evidence="5" id="KW-0256">Endoplasmic reticulum</keyword>
<comment type="subcellular location">
    <subcellularLocation>
        <location evidence="1">Endoplasmic reticulum membrane</location>
        <topology evidence="1">Multi-pass membrane protein</topology>
    </subcellularLocation>
</comment>
<keyword evidence="4 10" id="KW-0812">Transmembrane</keyword>
<evidence type="ECO:0000256" key="9">
    <source>
        <dbReference type="SAM" id="MobiDB-lite"/>
    </source>
</evidence>
<comment type="caution">
    <text evidence="11">The sequence shown here is derived from an EMBL/GenBank/DDBJ whole genome shotgun (WGS) entry which is preliminary data.</text>
</comment>
<evidence type="ECO:0000256" key="2">
    <source>
        <dbReference type="ARBA" id="ARBA00005245"/>
    </source>
</evidence>
<sequence>MCSISRPSRPSKRWQDGLARTEVCRAADADHSPCICCSGFCHGLLLSSFQMMFLIYSAGVVLTMLITVPNWPFFNHHPLKWLNPVDAKHHPKPQPMTSKKKPTKHYLK</sequence>
<evidence type="ECO:0000256" key="6">
    <source>
        <dbReference type="ARBA" id="ARBA00022989"/>
    </source>
</evidence>
<evidence type="ECO:0000256" key="7">
    <source>
        <dbReference type="ARBA" id="ARBA00023136"/>
    </source>
</evidence>
<protein>
    <recommendedName>
        <fullName evidence="3">Signal peptidase complex subunit 1</fullName>
    </recommendedName>
</protein>
<evidence type="ECO:0000313" key="11">
    <source>
        <dbReference type="EMBL" id="KAF8408316.1"/>
    </source>
</evidence>
<feature type="region of interest" description="Disordered" evidence="9">
    <location>
        <begin position="85"/>
        <end position="108"/>
    </location>
</feature>
<comment type="similarity">
    <text evidence="2">Belongs to the SPCS1 family.</text>
</comment>
<dbReference type="InterPro" id="IPR009542">
    <property type="entry name" value="Spc1/SPCS1"/>
</dbReference>
<dbReference type="Proteomes" id="UP000655225">
    <property type="component" value="Unassembled WGS sequence"/>
</dbReference>
<dbReference type="EMBL" id="JABCRI010000004">
    <property type="protein sequence ID" value="KAF8408316.1"/>
    <property type="molecule type" value="Genomic_DNA"/>
</dbReference>
<dbReference type="Pfam" id="PF06645">
    <property type="entry name" value="SPC12"/>
    <property type="match status" value="1"/>
</dbReference>
<gene>
    <name evidence="11" type="ORF">HHK36_007465</name>
</gene>
<keyword evidence="7 10" id="KW-0472">Membrane</keyword>
<evidence type="ECO:0000256" key="8">
    <source>
        <dbReference type="ARBA" id="ARBA00045204"/>
    </source>
</evidence>
<accession>A0A835DLT7</accession>
<reference evidence="11 12" key="1">
    <citation type="submission" date="2020-04" db="EMBL/GenBank/DDBJ databases">
        <title>Plant Genome Project.</title>
        <authorList>
            <person name="Zhang R.-G."/>
        </authorList>
    </citation>
    <scope>NUCLEOTIDE SEQUENCE [LARGE SCALE GENOMIC DNA]</scope>
    <source>
        <strain evidence="11">YNK0</strain>
        <tissue evidence="11">Leaf</tissue>
    </source>
</reference>
<dbReference type="OrthoDB" id="263893at2759"/>
<name>A0A835DLT7_TETSI</name>
<evidence type="ECO:0000256" key="1">
    <source>
        <dbReference type="ARBA" id="ARBA00004477"/>
    </source>
</evidence>
<keyword evidence="12" id="KW-1185">Reference proteome</keyword>